<organism evidence="1 2">
    <name type="scientific">Vigna angularis var. angularis</name>
    <dbReference type="NCBI Taxonomy" id="157739"/>
    <lineage>
        <taxon>Eukaryota</taxon>
        <taxon>Viridiplantae</taxon>
        <taxon>Streptophyta</taxon>
        <taxon>Embryophyta</taxon>
        <taxon>Tracheophyta</taxon>
        <taxon>Spermatophyta</taxon>
        <taxon>Magnoliopsida</taxon>
        <taxon>eudicotyledons</taxon>
        <taxon>Gunneridae</taxon>
        <taxon>Pentapetalae</taxon>
        <taxon>rosids</taxon>
        <taxon>fabids</taxon>
        <taxon>Fabales</taxon>
        <taxon>Fabaceae</taxon>
        <taxon>Papilionoideae</taxon>
        <taxon>50 kb inversion clade</taxon>
        <taxon>NPAAA clade</taxon>
        <taxon>indigoferoid/millettioid clade</taxon>
        <taxon>Phaseoleae</taxon>
        <taxon>Vigna</taxon>
    </lineage>
</organism>
<evidence type="ECO:0000313" key="1">
    <source>
        <dbReference type="EMBL" id="BAT98619.1"/>
    </source>
</evidence>
<dbReference type="AlphaFoldDB" id="A0A0S3T0N6"/>
<sequence>MMLIFAQNFHCSLFVLTSVIKVYNTLLVIPVTNISIHTNAWEYPNMITTEMQSLGLQGFVYCRLFIWFLKLLNVETWYHVLEK</sequence>
<protein>
    <submittedName>
        <fullName evidence="1">Uncharacterized protein</fullName>
    </submittedName>
</protein>
<evidence type="ECO:0000313" key="2">
    <source>
        <dbReference type="Proteomes" id="UP000291084"/>
    </source>
</evidence>
<name>A0A0S3T0N6_PHAAN</name>
<dbReference type="Proteomes" id="UP000291084">
    <property type="component" value="Chromosome 9"/>
</dbReference>
<proteinExistence type="predicted"/>
<reference evidence="1 2" key="1">
    <citation type="journal article" date="2015" name="Sci. Rep.">
        <title>The power of single molecule real-time sequencing technology in the de novo assembly of a eukaryotic genome.</title>
        <authorList>
            <person name="Sakai H."/>
            <person name="Naito K."/>
            <person name="Ogiso-Tanaka E."/>
            <person name="Takahashi Y."/>
            <person name="Iseki K."/>
            <person name="Muto C."/>
            <person name="Satou K."/>
            <person name="Teruya K."/>
            <person name="Shiroma A."/>
            <person name="Shimoji M."/>
            <person name="Hirano T."/>
            <person name="Itoh T."/>
            <person name="Kaga A."/>
            <person name="Tomooka N."/>
        </authorList>
    </citation>
    <scope>NUCLEOTIDE SEQUENCE [LARGE SCALE GENOMIC DNA]</scope>
    <source>
        <strain evidence="2">cv. Shumari</strain>
    </source>
</reference>
<keyword evidence="2" id="KW-1185">Reference proteome</keyword>
<accession>A0A0S3T0N6</accession>
<dbReference type="EMBL" id="AP015042">
    <property type="protein sequence ID" value="BAT98619.1"/>
    <property type="molecule type" value="Genomic_DNA"/>
</dbReference>
<gene>
    <name evidence="1" type="primary">Vigan.09G228600</name>
    <name evidence="1" type="ORF">VIGAN_09228600</name>
</gene>